<sequence>MADEEQKRLNNLKIRVNNASVITSLALFFILNLIMLVIGYLEKGECPAEEKIPLYLFVAGAVGILSKLLPFVNNKLNFTVIHGLIVFVYLFEIVWTIMGSLWVYGTTPNYEKSSGSKYCSKKAYLLSFWLLTTHWLLLFIFFVLSCVYCLLLDRSRTYDV</sequence>
<dbReference type="PANTHER" id="PTHR33444">
    <property type="entry name" value="SI:DKEY-19B23.12-RELATED"/>
    <property type="match status" value="1"/>
</dbReference>
<dbReference type="PANTHER" id="PTHR33444:SF2">
    <property type="entry name" value="MARVEL DOMAIN-CONTAINING PROTEIN"/>
    <property type="match status" value="1"/>
</dbReference>
<keyword evidence="1" id="KW-1133">Transmembrane helix</keyword>
<evidence type="ECO:0000313" key="2">
    <source>
        <dbReference type="EMBL" id="KAF2905378.1"/>
    </source>
</evidence>
<dbReference type="EMBL" id="VTPC01000552">
    <property type="protein sequence ID" value="KAF2905378.1"/>
    <property type="molecule type" value="Genomic_DNA"/>
</dbReference>
<reference evidence="2" key="1">
    <citation type="submission" date="2019-08" db="EMBL/GenBank/DDBJ databases">
        <title>The genome of the North American firefly Photinus pyralis.</title>
        <authorList>
            <consortium name="Photinus pyralis genome working group"/>
            <person name="Fallon T.R."/>
            <person name="Sander Lower S.E."/>
            <person name="Weng J.-K."/>
        </authorList>
    </citation>
    <scope>NUCLEOTIDE SEQUENCE</scope>
    <source>
        <strain evidence="2">TRF0915ILg1</strain>
        <tissue evidence="2">Whole body</tissue>
    </source>
</reference>
<keyword evidence="1" id="KW-0472">Membrane</keyword>
<dbReference type="Proteomes" id="UP000801492">
    <property type="component" value="Unassembled WGS sequence"/>
</dbReference>
<keyword evidence="3" id="KW-1185">Reference proteome</keyword>
<comment type="caution">
    <text evidence="2">The sequence shown here is derived from an EMBL/GenBank/DDBJ whole genome shotgun (WGS) entry which is preliminary data.</text>
</comment>
<dbReference type="AlphaFoldDB" id="A0A8K0DFS2"/>
<proteinExistence type="predicted"/>
<feature type="transmembrane region" description="Helical" evidence="1">
    <location>
        <begin position="52"/>
        <end position="72"/>
    </location>
</feature>
<feature type="transmembrane region" description="Helical" evidence="1">
    <location>
        <begin position="21"/>
        <end position="40"/>
    </location>
</feature>
<feature type="transmembrane region" description="Helical" evidence="1">
    <location>
        <begin position="84"/>
        <end position="104"/>
    </location>
</feature>
<protein>
    <submittedName>
        <fullName evidence="2">Uncharacterized protein</fullName>
    </submittedName>
</protein>
<organism evidence="2 3">
    <name type="scientific">Ignelater luminosus</name>
    <name type="common">Cucubano</name>
    <name type="synonym">Pyrophorus luminosus</name>
    <dbReference type="NCBI Taxonomy" id="2038154"/>
    <lineage>
        <taxon>Eukaryota</taxon>
        <taxon>Metazoa</taxon>
        <taxon>Ecdysozoa</taxon>
        <taxon>Arthropoda</taxon>
        <taxon>Hexapoda</taxon>
        <taxon>Insecta</taxon>
        <taxon>Pterygota</taxon>
        <taxon>Neoptera</taxon>
        <taxon>Endopterygota</taxon>
        <taxon>Coleoptera</taxon>
        <taxon>Polyphaga</taxon>
        <taxon>Elateriformia</taxon>
        <taxon>Elateroidea</taxon>
        <taxon>Elateridae</taxon>
        <taxon>Agrypninae</taxon>
        <taxon>Pyrophorini</taxon>
        <taxon>Ignelater</taxon>
    </lineage>
</organism>
<evidence type="ECO:0000313" key="3">
    <source>
        <dbReference type="Proteomes" id="UP000801492"/>
    </source>
</evidence>
<evidence type="ECO:0000256" key="1">
    <source>
        <dbReference type="SAM" id="Phobius"/>
    </source>
</evidence>
<keyword evidence="1" id="KW-0812">Transmembrane</keyword>
<dbReference type="OrthoDB" id="6157510at2759"/>
<feature type="transmembrane region" description="Helical" evidence="1">
    <location>
        <begin position="124"/>
        <end position="151"/>
    </location>
</feature>
<dbReference type="InterPro" id="IPR040350">
    <property type="entry name" value="TMEM272"/>
</dbReference>
<accession>A0A8K0DFS2</accession>
<gene>
    <name evidence="2" type="ORF">ILUMI_00796</name>
</gene>
<name>A0A8K0DFS2_IGNLU</name>